<dbReference type="CDD" id="cd02860">
    <property type="entry name" value="E_set_Pullulanase"/>
    <property type="match status" value="1"/>
</dbReference>
<evidence type="ECO:0000256" key="4">
    <source>
        <dbReference type="ARBA" id="ARBA00023295"/>
    </source>
</evidence>
<evidence type="ECO:0000256" key="7">
    <source>
        <dbReference type="ARBA" id="ARBA00029618"/>
    </source>
</evidence>
<dbReference type="InterPro" id="IPR041111">
    <property type="entry name" value="Pullulanase_Ins"/>
</dbReference>
<dbReference type="SUPFAM" id="SSF49452">
    <property type="entry name" value="Starch-binding domain-like"/>
    <property type="match status" value="1"/>
</dbReference>
<dbReference type="Pfam" id="PF18494">
    <property type="entry name" value="Pullulanase_Ins"/>
    <property type="match status" value="1"/>
</dbReference>
<dbReference type="Pfam" id="PF17967">
    <property type="entry name" value="Pullulanase_N2"/>
    <property type="match status" value="1"/>
</dbReference>
<dbReference type="Pfam" id="PF02922">
    <property type="entry name" value="CBM_48"/>
    <property type="match status" value="1"/>
</dbReference>
<dbReference type="InterPro" id="IPR011839">
    <property type="entry name" value="Pullul_strch"/>
</dbReference>
<dbReference type="EMBL" id="ASAD01000001">
    <property type="protein sequence ID" value="EON94096.1"/>
    <property type="molecule type" value="Genomic_DNA"/>
</dbReference>
<dbReference type="EC" id="3.2.1.41" evidence="6"/>
<dbReference type="InterPro" id="IPR014756">
    <property type="entry name" value="Ig_E-set"/>
</dbReference>
<dbReference type="GO" id="GO:0005975">
    <property type="term" value="P:carbohydrate metabolic process"/>
    <property type="evidence" value="ECO:0007669"/>
    <property type="project" value="InterPro"/>
</dbReference>
<accession>R8B6C9</accession>
<sequence length="1068" mass="116998">MALSGFIPNKNNGKEDFLMPEKKLVAGSWVLALSLILAGCNIENDPNSPDKDNGNKQSEELLEPGENEALLYYKRTDENYSGWGLHLWNDAAAGCDGLAEGVATEWSSPRLPDGVSDTYGAYYFIPMREAGNCLNFIMHNGDEKDIGGLDHRWHFDDLGNRIFTLSGSSELSPTPIETDALAINGAQAHWLDETTIVFKDTGAFNRVELRYDDRAAININPNNEKLMGGKVISLSPTTLSPALKDQFPHLKDWPAYEVNADTATIRQALKGQLVAAAYNSSDDLRLATQVQIPGVLDDLYAYDGTLGARINGAVTDFAVWAPTAQNMRLHVFNADGTLISGYPVDMAHNNGVWEHTGNTADVDRKFYQYEVTVYHPRTKAIETTMTSDPYALSLSENGVYAQVVNLDDSDLKPADWDSLSTPPVSAPEDVVVYETHIRDFSTTDETVTASNRGKYAAFTETTSDSLAHLSALANAGITHLHLLPAFDIATVNENPAHVVNIDDDFSKLCDLSDEAAETYASHCGSGNTIRTVLESFDPTTGDAQALYGTFRGLDSFNWGYDPVHYTVPEGSYASDAHGVTRIREFREMVQAATNLGLNVVMDVVYNHTNSSGLADKSVLDKLVPGYYHRQNPETGAVEQSTCCENTASEHRMMEKLMIDSLVTWASEYNISGFRFDLMGHHMLSNMEKALTAVKAVDPDTYFYGEAWNFGEVANNARGTNAIQPNMAGTGIGSFNDRLRDAVRGGGPFDGGDALRANQGYANGLFTIPNDRNSGSDAEKERLLHISDWIRIGIAGSLKDYALVTADGTTRTGAEIDYNGQNAGYTSDPQEIINYVSKHDNQTLWDNNQYKADFATTRQQRAQMQVIGLSLPILSQGIPFIHMGSELLRSKSMERDSYDSGDWYNEVDFSYQETAWNRGLPRQDKDGANWDLITEIISQFETGPTPTEINYTREQVEELLSVRNQSELFRLQTAEQVNARLNFHNTGADQLPGVILFSLDDGPDNGLADLDSDINQIVVVINGTGSEQSLSTSLSGTFTVMADTSPAENAASASGTFTVPGLSVAVFSK</sequence>
<evidence type="ECO:0000256" key="8">
    <source>
        <dbReference type="ARBA" id="ARBA00031076"/>
    </source>
</evidence>
<dbReference type="InterPro" id="IPR004193">
    <property type="entry name" value="Glyco_hydro_13_N"/>
</dbReference>
<dbReference type="CDD" id="cd10315">
    <property type="entry name" value="CBM41_pullulanase"/>
    <property type="match status" value="1"/>
</dbReference>
<keyword evidence="3" id="KW-0378">Hydrolase</keyword>
<dbReference type="SUPFAM" id="SSF81296">
    <property type="entry name" value="E set domains"/>
    <property type="match status" value="2"/>
</dbReference>
<gene>
    <name evidence="10" type="ORF">MARLIPOL_00035</name>
</gene>
<dbReference type="PANTHER" id="PTHR43002">
    <property type="entry name" value="GLYCOGEN DEBRANCHING ENZYME"/>
    <property type="match status" value="1"/>
</dbReference>
<evidence type="ECO:0000256" key="3">
    <source>
        <dbReference type="ARBA" id="ARBA00022801"/>
    </source>
</evidence>
<evidence type="ECO:0000256" key="6">
    <source>
        <dbReference type="ARBA" id="ARBA00024062"/>
    </source>
</evidence>
<keyword evidence="2" id="KW-0732">Signal</keyword>
<evidence type="ECO:0000256" key="1">
    <source>
        <dbReference type="ARBA" id="ARBA00008061"/>
    </source>
</evidence>
<dbReference type="InterPro" id="IPR006047">
    <property type="entry name" value="GH13_cat_dom"/>
</dbReference>
<dbReference type="Pfam" id="PF03714">
    <property type="entry name" value="PUD"/>
    <property type="match status" value="1"/>
</dbReference>
<name>R8B6C9_9GAMM</name>
<feature type="domain" description="Glycosyl hydrolase family 13 catalytic" evidence="9">
    <location>
        <begin position="530"/>
        <end position="930"/>
    </location>
</feature>
<dbReference type="HOGENOM" id="CLU_004744_5_0_6"/>
<evidence type="ECO:0000256" key="5">
    <source>
        <dbReference type="ARBA" id="ARBA00023965"/>
    </source>
</evidence>
<organism evidence="10 11">
    <name type="scientific">Marinobacter lipolyticus SM19</name>
    <dbReference type="NCBI Taxonomy" id="1318628"/>
    <lineage>
        <taxon>Bacteria</taxon>
        <taxon>Pseudomonadati</taxon>
        <taxon>Pseudomonadota</taxon>
        <taxon>Gammaproteobacteria</taxon>
        <taxon>Pseudomonadales</taxon>
        <taxon>Marinobacteraceae</taxon>
        <taxon>Marinobacter</taxon>
    </lineage>
</organism>
<dbReference type="Gene3D" id="2.60.40.1110">
    <property type="match status" value="1"/>
</dbReference>
<proteinExistence type="inferred from homology"/>
<dbReference type="SMART" id="SM00642">
    <property type="entry name" value="Aamy"/>
    <property type="match status" value="1"/>
</dbReference>
<reference evidence="10 11" key="1">
    <citation type="journal article" date="2013" name="Genome Announc.">
        <title>Draft Genome Sequence of the Moderately Halophilic Bacterium Marinobacter lipolyticus Strain SM19.</title>
        <authorList>
            <person name="Papke R.T."/>
            <person name="de la Haba R.R."/>
            <person name="Infante-Dominguez C."/>
            <person name="Perez D."/>
            <person name="Sanchez-Porro C."/>
            <person name="Lapierre P."/>
            <person name="Ventosa A."/>
        </authorList>
    </citation>
    <scope>NUCLEOTIDE SEQUENCE [LARGE SCALE GENOMIC DNA]</scope>
    <source>
        <strain evidence="10 11">SM19</strain>
    </source>
</reference>
<dbReference type="InterPro" id="IPR013780">
    <property type="entry name" value="Glyco_hydro_b"/>
</dbReference>
<dbReference type="InterPro" id="IPR013784">
    <property type="entry name" value="Carb-bd-like_fold"/>
</dbReference>
<dbReference type="Gene3D" id="2.60.40.10">
    <property type="entry name" value="Immunoglobulins"/>
    <property type="match status" value="1"/>
</dbReference>
<dbReference type="InterPro" id="IPR024561">
    <property type="entry name" value="Pullul_strch_C"/>
</dbReference>
<evidence type="ECO:0000256" key="2">
    <source>
        <dbReference type="ARBA" id="ARBA00022729"/>
    </source>
</evidence>
<comment type="catalytic activity">
    <reaction evidence="5">
        <text>Hydrolysis of (1-&gt;6)-alpha-D-glucosidic linkages in pullulan, amylopectin and glycogen, and in the alpha- and beta-limit dextrins of amylopectin and glycogen.</text>
        <dbReference type="EC" id="3.2.1.41"/>
    </reaction>
</comment>
<dbReference type="Proteomes" id="UP000016540">
    <property type="component" value="Unassembled WGS sequence"/>
</dbReference>
<evidence type="ECO:0000313" key="10">
    <source>
        <dbReference type="EMBL" id="EON94096.1"/>
    </source>
</evidence>
<dbReference type="Gene3D" id="3.20.20.80">
    <property type="entry name" value="Glycosidases"/>
    <property type="match status" value="1"/>
</dbReference>
<dbReference type="InterPro" id="IPR017853">
    <property type="entry name" value="GH"/>
</dbReference>
<dbReference type="InterPro" id="IPR005323">
    <property type="entry name" value="CBM41_pullulanase"/>
</dbReference>
<dbReference type="STRING" id="1318628.MARLIPOL_00035"/>
<keyword evidence="11" id="KW-1185">Reference proteome</keyword>
<keyword evidence="4" id="KW-0326">Glycosidase</keyword>
<dbReference type="eggNOG" id="COG1523">
    <property type="taxonomic scope" value="Bacteria"/>
</dbReference>
<dbReference type="SUPFAM" id="SSF51011">
    <property type="entry name" value="Glycosyl hydrolase domain"/>
    <property type="match status" value="1"/>
</dbReference>
<evidence type="ECO:0000313" key="11">
    <source>
        <dbReference type="Proteomes" id="UP000016540"/>
    </source>
</evidence>
<dbReference type="Pfam" id="PF11852">
    <property type="entry name" value="Pullul_strch_C"/>
    <property type="match status" value="1"/>
</dbReference>
<dbReference type="GO" id="GO:0030246">
    <property type="term" value="F:carbohydrate binding"/>
    <property type="evidence" value="ECO:0007669"/>
    <property type="project" value="InterPro"/>
</dbReference>
<dbReference type="AlphaFoldDB" id="R8B6C9"/>
<dbReference type="NCBIfam" id="TIGR02103">
    <property type="entry name" value="pullul_strch"/>
    <property type="match status" value="1"/>
</dbReference>
<comment type="similarity">
    <text evidence="1">Belongs to the glycosyl hydrolase 13 family.</text>
</comment>
<evidence type="ECO:0000259" key="9">
    <source>
        <dbReference type="SMART" id="SM00642"/>
    </source>
</evidence>
<dbReference type="CDD" id="cd11341">
    <property type="entry name" value="AmyAc_Pullulanase_LD-like"/>
    <property type="match status" value="1"/>
</dbReference>
<dbReference type="PATRIC" id="fig|1318628.3.peg.8"/>
<dbReference type="InterPro" id="IPR040671">
    <property type="entry name" value="Pullulanase_N2"/>
</dbReference>
<dbReference type="Gene3D" id="2.60.40.1180">
    <property type="entry name" value="Golgi alpha-mannosidase II"/>
    <property type="match status" value="1"/>
</dbReference>
<protein>
    <recommendedName>
        <fullName evidence="6">pullulanase</fullName>
        <ecNumber evidence="6">3.2.1.41</ecNumber>
    </recommendedName>
    <alternativeName>
        <fullName evidence="7">Alpha-dextrin endo-1,6-alpha-glucosidase</fullName>
    </alternativeName>
    <alternativeName>
        <fullName evidence="8">Pullulan 6-glucanohydrolase</fullName>
    </alternativeName>
</protein>
<dbReference type="InterPro" id="IPR013783">
    <property type="entry name" value="Ig-like_fold"/>
</dbReference>
<dbReference type="GO" id="GO:0051060">
    <property type="term" value="F:pullulanase activity"/>
    <property type="evidence" value="ECO:0007669"/>
    <property type="project" value="UniProtKB-EC"/>
</dbReference>
<dbReference type="SUPFAM" id="SSF51445">
    <property type="entry name" value="(Trans)glycosidases"/>
    <property type="match status" value="1"/>
</dbReference>
<comment type="caution">
    <text evidence="10">The sequence shown here is derived from an EMBL/GenBank/DDBJ whole genome shotgun (WGS) entry which is preliminary data.</text>
</comment>
<dbReference type="Gene3D" id="2.60.40.1130">
    <property type="entry name" value="Rab geranylgeranyltransferase alpha-subunit, insert domain"/>
    <property type="match status" value="1"/>
</dbReference>